<dbReference type="EMBL" id="ANPE02000116">
    <property type="protein sequence ID" value="EMY34403.1"/>
    <property type="molecule type" value="Genomic_DNA"/>
</dbReference>
<keyword evidence="6" id="KW-1185">Reference proteome</keyword>
<dbReference type="PANTHER" id="PTHR35861:SF1">
    <property type="entry name" value="PHAGE TAIL SHEATH PROTEIN"/>
    <property type="match status" value="1"/>
</dbReference>
<dbReference type="PANTHER" id="PTHR35861">
    <property type="match status" value="1"/>
</dbReference>
<dbReference type="Proteomes" id="UP000010729">
    <property type="component" value="Unassembled WGS sequence"/>
</dbReference>
<dbReference type="InterPro" id="IPR052042">
    <property type="entry name" value="Tail_sheath_structural"/>
</dbReference>
<dbReference type="Gene3D" id="3.40.50.11780">
    <property type="match status" value="1"/>
</dbReference>
<evidence type="ECO:0000256" key="1">
    <source>
        <dbReference type="ARBA" id="ARBA00008005"/>
    </source>
</evidence>
<dbReference type="OrthoDB" id="9767864at2"/>
<feature type="domain" description="Tail sheath protein subtilisin-like" evidence="3">
    <location>
        <begin position="218"/>
        <end position="296"/>
    </location>
</feature>
<comment type="similarity">
    <text evidence="1">Belongs to the myoviridae tail sheath protein family.</text>
</comment>
<feature type="domain" description="Tail sheath protein C-terminal" evidence="4">
    <location>
        <begin position="303"/>
        <end position="403"/>
    </location>
</feature>
<dbReference type="AlphaFoldDB" id="N1V833"/>
<evidence type="ECO:0000256" key="2">
    <source>
        <dbReference type="SAM" id="MobiDB-lite"/>
    </source>
</evidence>
<evidence type="ECO:0000259" key="4">
    <source>
        <dbReference type="Pfam" id="PF17482"/>
    </source>
</evidence>
<dbReference type="RefSeq" id="WP_005268819.1">
    <property type="nucleotide sequence ID" value="NZ_ANPE02000116.1"/>
</dbReference>
<dbReference type="InterPro" id="IPR035089">
    <property type="entry name" value="Phage_sheath_subtilisin"/>
</dbReference>
<proteinExistence type="inferred from homology"/>
<feature type="compositionally biased region" description="Acidic residues" evidence="2">
    <location>
        <begin position="169"/>
        <end position="178"/>
    </location>
</feature>
<dbReference type="Pfam" id="PF17482">
    <property type="entry name" value="Phage_sheath_1C"/>
    <property type="match status" value="1"/>
</dbReference>
<comment type="caution">
    <text evidence="5">The sequence shown here is derived from an EMBL/GenBank/DDBJ whole genome shotgun (WGS) entry which is preliminary data.</text>
</comment>
<dbReference type="InterPro" id="IPR020287">
    <property type="entry name" value="Tail_sheath_C"/>
</dbReference>
<evidence type="ECO:0000259" key="3">
    <source>
        <dbReference type="Pfam" id="PF04984"/>
    </source>
</evidence>
<reference evidence="5 6" key="1">
    <citation type="journal article" date="2013" name="Genome Announc.">
        <title>Draft Genome Sequence of Arthrobacter crystallopoietes Strain BAB-32, Revealing Genes for Bioremediation.</title>
        <authorList>
            <person name="Joshi M.N."/>
            <person name="Pandit A.S."/>
            <person name="Sharma A."/>
            <person name="Pandya R.V."/>
            <person name="Desai S.M."/>
            <person name="Saxena A.K."/>
            <person name="Bagatharia S.B."/>
        </authorList>
    </citation>
    <scope>NUCLEOTIDE SEQUENCE [LARGE SCALE GENOMIC DNA]</scope>
    <source>
        <strain evidence="5 6">BAB-32</strain>
    </source>
</reference>
<organism evidence="5 6">
    <name type="scientific">Arthrobacter crystallopoietes BAB-32</name>
    <dbReference type="NCBI Taxonomy" id="1246476"/>
    <lineage>
        <taxon>Bacteria</taxon>
        <taxon>Bacillati</taxon>
        <taxon>Actinomycetota</taxon>
        <taxon>Actinomycetes</taxon>
        <taxon>Micrococcales</taxon>
        <taxon>Micrococcaceae</taxon>
        <taxon>Crystallibacter</taxon>
    </lineage>
</organism>
<feature type="compositionally biased region" description="Gly residues" evidence="2">
    <location>
        <begin position="179"/>
        <end position="189"/>
    </location>
</feature>
<evidence type="ECO:0000313" key="6">
    <source>
        <dbReference type="Proteomes" id="UP000010729"/>
    </source>
</evidence>
<gene>
    <name evidence="5" type="ORF">D477_009900</name>
</gene>
<name>N1V833_9MICC</name>
<dbReference type="Pfam" id="PF04984">
    <property type="entry name" value="Phage_sheath_1"/>
    <property type="match status" value="1"/>
</dbReference>
<protein>
    <submittedName>
        <fullName evidence="5">Phage tail sheath family protein</fullName>
    </submittedName>
</protein>
<feature type="region of interest" description="Disordered" evidence="2">
    <location>
        <begin position="154"/>
        <end position="203"/>
    </location>
</feature>
<evidence type="ECO:0000313" key="5">
    <source>
        <dbReference type="EMBL" id="EMY34403.1"/>
    </source>
</evidence>
<accession>N1V833</accession>
<sequence>MTSYFAPGVYVKEVPSGPRTIGRVSTSIAAFIGKAPKTQIRLDEAVAIDNWTQFADAYIGDATEGSHLANAVYGFFANGGGRCYVVNIGDGDNLTGTAAKPTGLRLLEALDNVSMVAAPGFTRPQDYAALLEHCEHELRQDRLAILDTPEDVPDIDDLLEAGGAPVPDSGDEETEDGNGETGGGGGGGRTSTEGTGPIGAPQSPGGYAAQYFPWIVVQDPVTGKMVTQPPSGHMAGIWARVDSSRGVHKAPANEPVQGVVNVVHQVTRGEQEILNPAGVNCIRRFPEGFVVWGARTRAPQSGEYRYINVRRLTNMIKESIAEGTKWAVFEPNDYTLWGSLRRDIGSFLTNVWRDGGLLGRTPEEAFFVKCDEETNPPEVRNEGQIVAVVGISVVRPAEFVIFKLMQSANMTEIESTGA</sequence>